<keyword evidence="3" id="KW-1185">Reference proteome</keyword>
<protein>
    <submittedName>
        <fullName evidence="2">Uncharacterized protein</fullName>
    </submittedName>
</protein>
<evidence type="ECO:0000313" key="3">
    <source>
        <dbReference type="Proteomes" id="UP001208567"/>
    </source>
</evidence>
<dbReference type="RefSeq" id="WP_264847899.1">
    <property type="nucleotide sequence ID" value="NZ_BRXR01000001.1"/>
</dbReference>
<comment type="caution">
    <text evidence="2">The sequence shown here is derived from an EMBL/GenBank/DDBJ whole genome shotgun (WGS) entry which is preliminary data.</text>
</comment>
<keyword evidence="1" id="KW-0812">Transmembrane</keyword>
<reference evidence="2 3" key="1">
    <citation type="journal article" date="2024" name="Int. J. Syst. Evol. Microbiol.">
        <title>Clostridium omnivorum sp. nov., isolated from anoxic soil under the treatment of reductive soil disinfestation.</title>
        <authorList>
            <person name="Ueki A."/>
            <person name="Tonouchi A."/>
            <person name="Kaku N."/>
            <person name="Honma S."/>
            <person name="Ueki K."/>
        </authorList>
    </citation>
    <scope>NUCLEOTIDE SEQUENCE [LARGE SCALE GENOMIC DNA]</scope>
    <source>
        <strain evidence="2 3">E14</strain>
    </source>
</reference>
<name>A0ABQ5N0A7_9CLOT</name>
<gene>
    <name evidence="2" type="ORF">bsdE14_00490</name>
</gene>
<dbReference type="EMBL" id="BRXR01000001">
    <property type="protein sequence ID" value="GLC28639.1"/>
    <property type="molecule type" value="Genomic_DNA"/>
</dbReference>
<dbReference type="Proteomes" id="UP001208567">
    <property type="component" value="Unassembled WGS sequence"/>
</dbReference>
<accession>A0ABQ5N0A7</accession>
<keyword evidence="1" id="KW-0472">Membrane</keyword>
<proteinExistence type="predicted"/>
<sequence length="202" mass="22630">MSKKNIYIIISCVFILVVSFTISYNYGLKKFADDGSNPKRAKNSSTINVDKALNSFNSDETVSPSAKVILNIEYKKSEEVDKKEQNSGEFAGKTKQQIEAMGYTVEKITKAEVVLRKKVDIYKPGKYVIGIKGDYLAVFKVDSEGKLVLEDESKDITQIQVKKLKQGDIDLLTNGSKDFQFDTRDGAEAKIDEDFGELIDRS</sequence>
<evidence type="ECO:0000313" key="2">
    <source>
        <dbReference type="EMBL" id="GLC28639.1"/>
    </source>
</evidence>
<feature type="transmembrane region" description="Helical" evidence="1">
    <location>
        <begin position="6"/>
        <end position="26"/>
    </location>
</feature>
<keyword evidence="1" id="KW-1133">Transmembrane helix</keyword>
<organism evidence="2 3">
    <name type="scientific">Clostridium omnivorum</name>
    <dbReference type="NCBI Taxonomy" id="1604902"/>
    <lineage>
        <taxon>Bacteria</taxon>
        <taxon>Bacillati</taxon>
        <taxon>Bacillota</taxon>
        <taxon>Clostridia</taxon>
        <taxon>Eubacteriales</taxon>
        <taxon>Clostridiaceae</taxon>
        <taxon>Clostridium</taxon>
    </lineage>
</organism>
<evidence type="ECO:0000256" key="1">
    <source>
        <dbReference type="SAM" id="Phobius"/>
    </source>
</evidence>